<feature type="transmembrane region" description="Helical" evidence="8">
    <location>
        <begin position="198"/>
        <end position="225"/>
    </location>
</feature>
<gene>
    <name evidence="9" type="ORF">ODALV1_LOCUS2084</name>
</gene>
<keyword evidence="6 8" id="KW-0472">Membrane</keyword>
<evidence type="ECO:0000256" key="5">
    <source>
        <dbReference type="ARBA" id="ARBA00022989"/>
    </source>
</evidence>
<feature type="transmembrane region" description="Helical" evidence="8">
    <location>
        <begin position="288"/>
        <end position="308"/>
    </location>
</feature>
<sequence length="418" mass="48146">MPLLIMSGYAESSFSTAFLDGLKPVVFIGRLLGALSRTDVLKKVETKRKITVPTVYSGCLVVFFFINAILLIRAHFLSFKSKVTTSEKLGEISLPGYACTMFFVYAYLLFGTKRFRNVVQNFLEANQRTQFATQFPPRFPRFCWAACVIVLLMGVTENVMFDVQNLKKADKRKANSTLELYYVHNFYHWSDLIPYHPILTLIYVIIVKFGTWGWVYGDVIAIVLTRAITEKFRTMNEEISELMSPTALAIKTKIAEGRILTLTWDAVRDEFVMLTDLVSQIQNFISPLILACYGVNMYIIMINLFYWIAPYSAFSLEQSFYVYFAFFQFFFRVTTVTYYAAEVHHVSHSIIRTIQRCPNSLYSLSLERLERTLICNPTGICLFGTFMITRRFFISIISFLFTTEIVLLQTTNAGRGNK</sequence>
<organism evidence="9 10">
    <name type="scientific">Orchesella dallaii</name>
    <dbReference type="NCBI Taxonomy" id="48710"/>
    <lineage>
        <taxon>Eukaryota</taxon>
        <taxon>Metazoa</taxon>
        <taxon>Ecdysozoa</taxon>
        <taxon>Arthropoda</taxon>
        <taxon>Hexapoda</taxon>
        <taxon>Collembola</taxon>
        <taxon>Entomobryomorpha</taxon>
        <taxon>Entomobryoidea</taxon>
        <taxon>Orchesellidae</taxon>
        <taxon>Orchesellinae</taxon>
        <taxon>Orchesella</taxon>
    </lineage>
</organism>
<evidence type="ECO:0000256" key="8">
    <source>
        <dbReference type="SAM" id="Phobius"/>
    </source>
</evidence>
<keyword evidence="10" id="KW-1185">Reference proteome</keyword>
<comment type="subcellular location">
    <subcellularLocation>
        <location evidence="1">Cell membrane</location>
        <topology evidence="1">Multi-pass membrane protein</topology>
    </subcellularLocation>
</comment>
<feature type="transmembrane region" description="Helical" evidence="8">
    <location>
        <begin position="142"/>
        <end position="161"/>
    </location>
</feature>
<name>A0ABP1PRT2_9HEXA</name>
<evidence type="ECO:0000256" key="4">
    <source>
        <dbReference type="ARBA" id="ARBA00022692"/>
    </source>
</evidence>
<evidence type="ECO:0000256" key="6">
    <source>
        <dbReference type="ARBA" id="ARBA00023136"/>
    </source>
</evidence>
<keyword evidence="7" id="KW-0675">Receptor</keyword>
<evidence type="ECO:0000313" key="10">
    <source>
        <dbReference type="Proteomes" id="UP001642540"/>
    </source>
</evidence>
<keyword evidence="5 8" id="KW-1133">Transmembrane helix</keyword>
<protein>
    <recommendedName>
        <fullName evidence="11">Gustatory receptor</fullName>
    </recommendedName>
</protein>
<reference evidence="9 10" key="1">
    <citation type="submission" date="2024-08" db="EMBL/GenBank/DDBJ databases">
        <authorList>
            <person name="Cucini C."/>
            <person name="Frati F."/>
        </authorList>
    </citation>
    <scope>NUCLEOTIDE SEQUENCE [LARGE SCALE GENOMIC DNA]</scope>
</reference>
<dbReference type="Proteomes" id="UP001642540">
    <property type="component" value="Unassembled WGS sequence"/>
</dbReference>
<evidence type="ECO:0000256" key="3">
    <source>
        <dbReference type="ARBA" id="ARBA00022475"/>
    </source>
</evidence>
<evidence type="ECO:0000256" key="2">
    <source>
        <dbReference type="ARBA" id="ARBA00005327"/>
    </source>
</evidence>
<dbReference type="PANTHER" id="PTHR21421">
    <property type="entry name" value="GUSTATORY RECEPTOR"/>
    <property type="match status" value="1"/>
</dbReference>
<feature type="transmembrane region" description="Helical" evidence="8">
    <location>
        <begin position="54"/>
        <end position="72"/>
    </location>
</feature>
<keyword evidence="4 8" id="KW-0812">Transmembrane</keyword>
<proteinExistence type="inferred from homology"/>
<dbReference type="EMBL" id="CAXLJM020000007">
    <property type="protein sequence ID" value="CAL8072260.1"/>
    <property type="molecule type" value="Genomic_DNA"/>
</dbReference>
<keyword evidence="3" id="KW-1003">Cell membrane</keyword>
<dbReference type="PANTHER" id="PTHR21421:SF29">
    <property type="entry name" value="GUSTATORY RECEPTOR 5A FOR TREHALOSE-RELATED"/>
    <property type="match status" value="1"/>
</dbReference>
<feature type="transmembrane region" description="Helical" evidence="8">
    <location>
        <begin position="12"/>
        <end position="33"/>
    </location>
</feature>
<feature type="transmembrane region" description="Helical" evidence="8">
    <location>
        <begin position="92"/>
        <end position="110"/>
    </location>
</feature>
<feature type="transmembrane region" description="Helical" evidence="8">
    <location>
        <begin position="320"/>
        <end position="341"/>
    </location>
</feature>
<dbReference type="Pfam" id="PF06151">
    <property type="entry name" value="Trehalose_recp"/>
    <property type="match status" value="1"/>
</dbReference>
<evidence type="ECO:0000256" key="7">
    <source>
        <dbReference type="ARBA" id="ARBA00023170"/>
    </source>
</evidence>
<evidence type="ECO:0000256" key="1">
    <source>
        <dbReference type="ARBA" id="ARBA00004651"/>
    </source>
</evidence>
<dbReference type="InterPro" id="IPR009318">
    <property type="entry name" value="Gustatory_rcpt"/>
</dbReference>
<comment type="caution">
    <text evidence="9">The sequence shown here is derived from an EMBL/GenBank/DDBJ whole genome shotgun (WGS) entry which is preliminary data.</text>
</comment>
<feature type="transmembrane region" description="Helical" evidence="8">
    <location>
        <begin position="392"/>
        <end position="410"/>
    </location>
</feature>
<evidence type="ECO:0008006" key="11">
    <source>
        <dbReference type="Google" id="ProtNLM"/>
    </source>
</evidence>
<comment type="similarity">
    <text evidence="2">Belongs to the insect chemoreceptor superfamily. Gustatory receptor (GR) family. Gr5a subfamily.</text>
</comment>
<evidence type="ECO:0000313" key="9">
    <source>
        <dbReference type="EMBL" id="CAL8072260.1"/>
    </source>
</evidence>
<accession>A0ABP1PRT2</accession>